<dbReference type="PROSITE" id="PS00893">
    <property type="entry name" value="NUDIX_BOX"/>
    <property type="match status" value="1"/>
</dbReference>
<dbReference type="SUPFAM" id="SSF55811">
    <property type="entry name" value="Nudix"/>
    <property type="match status" value="1"/>
</dbReference>
<dbReference type="PANTHER" id="PTHR11839:SF18">
    <property type="entry name" value="NUDIX HYDROLASE DOMAIN-CONTAINING PROTEIN"/>
    <property type="match status" value="1"/>
</dbReference>
<evidence type="ECO:0000259" key="3">
    <source>
        <dbReference type="PROSITE" id="PS51462"/>
    </source>
</evidence>
<sequence>MRKKRIYSGKPVRLDEYSLTIEGRKVRREIIDHPGAAAILAFDEKGKIILVRQHRFPRGYVLEIPAGTLEKGESPKHCALREIQEETGYKARGMSHLITYYPSVGYNTEKIHCFVASGLTRVKMKLDTDEFLTVKKMELSKLIKMIKSGKIIDSKTICAVMIYAAKKKLL</sequence>
<accession>A0A075GC62</accession>
<dbReference type="InterPro" id="IPR020476">
    <property type="entry name" value="Nudix_hydrolase"/>
</dbReference>
<dbReference type="EC" id="3.6.1.13" evidence="4"/>
<evidence type="ECO:0000256" key="1">
    <source>
        <dbReference type="ARBA" id="ARBA00001946"/>
    </source>
</evidence>
<dbReference type="AlphaFoldDB" id="A0A075GC62"/>
<dbReference type="InterPro" id="IPR015797">
    <property type="entry name" value="NUDIX_hydrolase-like_dom_sf"/>
</dbReference>
<dbReference type="GO" id="GO:0047631">
    <property type="term" value="F:ADP-ribose diphosphatase activity"/>
    <property type="evidence" value="ECO:0007669"/>
    <property type="project" value="UniProtKB-EC"/>
</dbReference>
<dbReference type="CDD" id="cd03424">
    <property type="entry name" value="NUDIX_ADPRase_Nudt5_UGPPase_Nudt14"/>
    <property type="match status" value="1"/>
</dbReference>
<dbReference type="PANTHER" id="PTHR11839">
    <property type="entry name" value="UDP/ADP-SUGAR PYROPHOSPHATASE"/>
    <property type="match status" value="1"/>
</dbReference>
<proteinExistence type="predicted"/>
<comment type="cofactor">
    <cofactor evidence="1">
        <name>Mg(2+)</name>
        <dbReference type="ChEBI" id="CHEBI:18420"/>
    </cofactor>
</comment>
<dbReference type="EMBL" id="KF900627">
    <property type="protein sequence ID" value="AIF01661.1"/>
    <property type="molecule type" value="Genomic_DNA"/>
</dbReference>
<dbReference type="PRINTS" id="PR00502">
    <property type="entry name" value="NUDIXFAMILY"/>
</dbReference>
<dbReference type="Pfam" id="PF00293">
    <property type="entry name" value="NUDIX"/>
    <property type="match status" value="1"/>
</dbReference>
<dbReference type="Gene3D" id="3.90.79.10">
    <property type="entry name" value="Nucleoside Triphosphate Pyrophosphohydrolase"/>
    <property type="match status" value="1"/>
</dbReference>
<gene>
    <name evidence="4" type="primary">nudF</name>
</gene>
<reference evidence="4" key="1">
    <citation type="journal article" date="2014" name="Genome Biol. Evol.">
        <title>Pangenome evidence for extensive interdomain horizontal transfer affecting lineage core and shell genes in uncultured planktonic thaumarchaeota and euryarchaeota.</title>
        <authorList>
            <person name="Deschamps P."/>
            <person name="Zivanovic Y."/>
            <person name="Moreira D."/>
            <person name="Rodriguez-Valera F."/>
            <person name="Lopez-Garcia P."/>
        </authorList>
    </citation>
    <scope>NUCLEOTIDE SEQUENCE</scope>
</reference>
<evidence type="ECO:0000313" key="4">
    <source>
        <dbReference type="EMBL" id="AIF01661.1"/>
    </source>
</evidence>
<dbReference type="GO" id="GO:0006753">
    <property type="term" value="P:nucleoside phosphate metabolic process"/>
    <property type="evidence" value="ECO:0007669"/>
    <property type="project" value="TreeGrafter"/>
</dbReference>
<dbReference type="GO" id="GO:0019693">
    <property type="term" value="P:ribose phosphate metabolic process"/>
    <property type="evidence" value="ECO:0007669"/>
    <property type="project" value="TreeGrafter"/>
</dbReference>
<dbReference type="InterPro" id="IPR020084">
    <property type="entry name" value="NUDIX_hydrolase_CS"/>
</dbReference>
<protein>
    <submittedName>
        <fullName evidence="4">NUDIX hydrolase (NudF)</fullName>
        <ecNumber evidence="4">3.6.1.13</ecNumber>
    </submittedName>
</protein>
<feature type="domain" description="Nudix hydrolase" evidence="3">
    <location>
        <begin position="31"/>
        <end position="159"/>
    </location>
</feature>
<dbReference type="PROSITE" id="PS51462">
    <property type="entry name" value="NUDIX"/>
    <property type="match status" value="1"/>
</dbReference>
<dbReference type="InterPro" id="IPR000086">
    <property type="entry name" value="NUDIX_hydrolase_dom"/>
</dbReference>
<organism evidence="4">
    <name type="scientific">uncultured marine thaumarchaeote KM3_14_C04</name>
    <dbReference type="NCBI Taxonomy" id="1456014"/>
    <lineage>
        <taxon>Archaea</taxon>
        <taxon>Nitrososphaerota</taxon>
        <taxon>environmental samples</taxon>
    </lineage>
</organism>
<keyword evidence="2 4" id="KW-0378">Hydrolase</keyword>
<evidence type="ECO:0000256" key="2">
    <source>
        <dbReference type="ARBA" id="ARBA00022801"/>
    </source>
</evidence>
<name>A0A075GC62_9ARCH</name>